<feature type="signal peptide" evidence="2">
    <location>
        <begin position="1"/>
        <end position="17"/>
    </location>
</feature>
<accession>A0A168HBI5</accession>
<dbReference type="EMBL" id="BX284605">
    <property type="protein sequence ID" value="SAP35617.1"/>
    <property type="molecule type" value="Genomic_DNA"/>
</dbReference>
<protein>
    <submittedName>
        <fullName evidence="3">FMRF-Like Peptide</fullName>
    </submittedName>
</protein>
<sequence length="77" mass="8778">MRTFIIFSALLVILVQCGYPTSYPVAPSFAPRGIVPRSLPEQPPSRFTDWTVTTDSESDNSEFRKRAKARTARNRKF</sequence>
<dbReference type="WormBase" id="Y47D7A.19">
    <property type="protein sequence ID" value="CE22055"/>
    <property type="gene ID" value="WBGene00269437"/>
</dbReference>
<evidence type="ECO:0000313" key="3">
    <source>
        <dbReference type="EMBL" id="SAP35617.1"/>
    </source>
</evidence>
<keyword evidence="2" id="KW-0732">Signal</keyword>
<organism evidence="3 4">
    <name type="scientific">Caenorhabditis elegans</name>
    <dbReference type="NCBI Taxonomy" id="6239"/>
    <lineage>
        <taxon>Eukaryota</taxon>
        <taxon>Metazoa</taxon>
        <taxon>Ecdysozoa</taxon>
        <taxon>Nematoda</taxon>
        <taxon>Chromadorea</taxon>
        <taxon>Rhabditida</taxon>
        <taxon>Rhabditina</taxon>
        <taxon>Rhabditomorpha</taxon>
        <taxon>Rhabditoidea</taxon>
        <taxon>Rhabditidae</taxon>
        <taxon>Peloderinae</taxon>
        <taxon>Caenorhabditis</taxon>
    </lineage>
</organism>
<dbReference type="KEGG" id="cel:CELE_Y47D7A.19"/>
<proteinExistence type="predicted"/>
<feature type="compositionally biased region" description="Basic residues" evidence="1">
    <location>
        <begin position="65"/>
        <end position="77"/>
    </location>
</feature>
<evidence type="ECO:0000313" key="4">
    <source>
        <dbReference type="Proteomes" id="UP000001940"/>
    </source>
</evidence>
<evidence type="ECO:0000256" key="2">
    <source>
        <dbReference type="SAM" id="SignalP"/>
    </source>
</evidence>
<dbReference type="AlphaFoldDB" id="A0A168HBI5"/>
<reference evidence="3 4" key="1">
    <citation type="journal article" date="1998" name="Science">
        <title>Genome sequence of the nematode C. elegans: a platform for investigating biology.</title>
        <authorList>
            <consortium name="The C. elegans sequencing consortium"/>
            <person name="Sulson J.E."/>
            <person name="Waterston R."/>
        </authorList>
    </citation>
    <scope>NUCLEOTIDE SEQUENCE [LARGE SCALE GENOMIC DNA]</scope>
    <source>
        <strain evidence="3 4">Bristol N2</strain>
    </source>
</reference>
<dbReference type="PANTHER" id="PTHR35575">
    <property type="entry name" value="PROTEIN CBG23599-RELATED"/>
    <property type="match status" value="1"/>
</dbReference>
<keyword evidence="4" id="KW-1185">Reference proteome</keyword>
<dbReference type="PANTHER" id="PTHR35575:SF1">
    <property type="entry name" value="EXTENSIN-RELATED"/>
    <property type="match status" value="1"/>
</dbReference>
<dbReference type="Bgee" id="WBGene00269437">
    <property type="expression patterns" value="Expressed in adult organism and 1 other cell type or tissue"/>
</dbReference>
<name>A0A168HBI5_CAEEL</name>
<feature type="chain" id="PRO_5007897591" evidence="2">
    <location>
        <begin position="18"/>
        <end position="77"/>
    </location>
</feature>
<dbReference type="RefSeq" id="NP_001317855.1">
    <property type="nucleotide sequence ID" value="NM_001330868.1"/>
</dbReference>
<dbReference type="Proteomes" id="UP000001940">
    <property type="component" value="Chromosome V"/>
</dbReference>
<feature type="region of interest" description="Disordered" evidence="1">
    <location>
        <begin position="37"/>
        <end position="77"/>
    </location>
</feature>
<dbReference type="AGR" id="WB:WBGene00269437"/>
<gene>
    <name evidence="3" type="ORF">CELE_Y47D7A.19</name>
    <name evidence="3 5" type="ORF">Y47D7A.19</name>
</gene>
<evidence type="ECO:0000313" key="5">
    <source>
        <dbReference type="WormBase" id="Y47D7A.19"/>
    </source>
</evidence>
<dbReference type="GeneID" id="28661660"/>
<dbReference type="CTD" id="28661660"/>
<evidence type="ECO:0000256" key="1">
    <source>
        <dbReference type="SAM" id="MobiDB-lite"/>
    </source>
</evidence>
<dbReference type="InParanoid" id="A0A168HBI5"/>